<dbReference type="AlphaFoldDB" id="A0A015NFI9"/>
<evidence type="ECO:0000313" key="1">
    <source>
        <dbReference type="EMBL" id="EXX78108.1"/>
    </source>
</evidence>
<organism evidence="1 2">
    <name type="scientific">Rhizophagus irregularis (strain DAOM 197198w)</name>
    <name type="common">Glomus intraradices</name>
    <dbReference type="NCBI Taxonomy" id="1432141"/>
    <lineage>
        <taxon>Eukaryota</taxon>
        <taxon>Fungi</taxon>
        <taxon>Fungi incertae sedis</taxon>
        <taxon>Mucoromycota</taxon>
        <taxon>Glomeromycotina</taxon>
        <taxon>Glomeromycetes</taxon>
        <taxon>Glomerales</taxon>
        <taxon>Glomeraceae</taxon>
        <taxon>Rhizophagus</taxon>
    </lineage>
</organism>
<evidence type="ECO:0000313" key="2">
    <source>
        <dbReference type="Proteomes" id="UP000022910"/>
    </source>
</evidence>
<dbReference type="HOGENOM" id="CLU_2098151_0_0_1"/>
<accession>A0A015NFI9</accession>
<keyword evidence="2" id="KW-1185">Reference proteome</keyword>
<dbReference type="Proteomes" id="UP000022910">
    <property type="component" value="Unassembled WGS sequence"/>
</dbReference>
<gene>
    <name evidence="1" type="ORF">RirG_017950</name>
</gene>
<name>A0A015NFI9_RHIIW</name>
<sequence>MSRLGNLLLEQSRNSNLEQLLISKLTSLLLLEQSSVSRFGQRLTLNILIEVFEQLSLVRSLTSNSVNLSFDEQSSLVIFGQSIIDKLVSLGALDKLIISLSLVHPLISKLVNAFVE</sequence>
<proteinExistence type="predicted"/>
<dbReference type="EMBL" id="JEMT01009645">
    <property type="protein sequence ID" value="EXX78108.1"/>
    <property type="molecule type" value="Genomic_DNA"/>
</dbReference>
<protein>
    <submittedName>
        <fullName evidence="1">Uncharacterized protein</fullName>
    </submittedName>
</protein>
<reference evidence="1 2" key="1">
    <citation type="submission" date="2014-02" db="EMBL/GenBank/DDBJ databases">
        <title>Single nucleus genome sequencing reveals high similarity among nuclei of an endomycorrhizal fungus.</title>
        <authorList>
            <person name="Lin K."/>
            <person name="Geurts R."/>
            <person name="Zhang Z."/>
            <person name="Limpens E."/>
            <person name="Saunders D.G."/>
            <person name="Mu D."/>
            <person name="Pang E."/>
            <person name="Cao H."/>
            <person name="Cha H."/>
            <person name="Lin T."/>
            <person name="Zhou Q."/>
            <person name="Shang Y."/>
            <person name="Li Y."/>
            <person name="Ivanov S."/>
            <person name="Sharma T."/>
            <person name="Velzen R.V."/>
            <person name="Ruijter N.D."/>
            <person name="Aanen D.K."/>
            <person name="Win J."/>
            <person name="Kamoun S."/>
            <person name="Bisseling T."/>
            <person name="Huang S."/>
        </authorList>
    </citation>
    <scope>NUCLEOTIDE SEQUENCE [LARGE SCALE GENOMIC DNA]</scope>
    <source>
        <strain evidence="2">DAOM197198w</strain>
    </source>
</reference>
<comment type="caution">
    <text evidence="1">The sequence shown here is derived from an EMBL/GenBank/DDBJ whole genome shotgun (WGS) entry which is preliminary data.</text>
</comment>